<keyword evidence="5" id="KW-0732">Signal</keyword>
<sequence>MNVCWCWCCCIISFLWGFVKHLVMINSMRAMISTHQNLITSSSLLMMILSLHSLFESCDAIICPPPSSCGIFANISYPFRLTGDPKNCGDPRFELSCENNVTSISLHSHKYYVQAINYDNSIMRLVDASINNDDICSFPTFSTYAYTHLFPINSLPINLISCPNPLRNSSLFTDINTPCVSNSSHHHRYAYIRVGNMKASEMPYTCRLDSIAMTSSNYNFKDLNNASLSEIHDSLLYGFELTICPWCGTSKVSLIQRFLPILVVFLAFAGMLCVAIIPPVFTICGFATVSLLVLHILLLLRYILYTGHEHISNPLFNGSTFRRIYGFAFHLLGVLAVRVPYVVPSNPLLAQVAVAIADSGSGWAEQCRERAAVLGEERAESSLQDQTERERQRHGGGRQLREAPRREQWQERGGRCAFMVFKFFVYAFDYFLDMTDLIVLLSRGIIFPFMLWLLIYKFRRRSLSDRNIIESFLQSDNKLSQIRYSYSDIKRMTRGFQEKIGEGGYGCVYKGKLRSGHHVAVKMLVQSGGNEQDFINEITTIGRIRHVNVVQLVGYCAQGSKLALVFDFMTNGSLEKYLFNRERMNYLNWNTKFDIAVGIARGIEYLHGGCDIQILHFDIKPHNILLDHNFIPKISDFGLAKLCSVEKEVITLTAIRGTIGYVAPELINRGIGGISSKVDVYSFGMLLMEMLGLNRVLRENKDDSTKYFPHWIYDHIKQGMEINIERAEENNSNDEDESVRKMTIVALWCIQMNPDDRPSMNQVLQMLEGDVERLQIPEVPSSQSTQIAGNEEESWLTDATDSVHMLHHNNASTLEITIA</sequence>
<evidence type="ECO:0000256" key="10">
    <source>
        <dbReference type="ARBA" id="ARBA00023136"/>
    </source>
</evidence>
<keyword evidence="10 14" id="KW-0472">Membrane</keyword>
<evidence type="ECO:0000256" key="6">
    <source>
        <dbReference type="ARBA" id="ARBA00022741"/>
    </source>
</evidence>
<evidence type="ECO:0000256" key="7">
    <source>
        <dbReference type="ARBA" id="ARBA00022777"/>
    </source>
</evidence>
<dbReference type="InterPro" id="IPR008271">
    <property type="entry name" value="Ser/Thr_kinase_AS"/>
</dbReference>
<dbReference type="FunFam" id="1.10.510.10:FF:000590">
    <property type="entry name" value="PR5-like receptor kinase"/>
    <property type="match status" value="1"/>
</dbReference>
<dbReference type="SUPFAM" id="SSF56112">
    <property type="entry name" value="Protein kinase-like (PK-like)"/>
    <property type="match status" value="1"/>
</dbReference>
<reference evidence="16" key="1">
    <citation type="submission" date="2018-01" db="EMBL/GenBank/DDBJ databases">
        <authorList>
            <person name="Mao J.F."/>
        </authorList>
    </citation>
    <scope>NUCLEOTIDE SEQUENCE</scope>
    <source>
        <strain evidence="16">Huo1</strain>
        <tissue evidence="16">Leaf</tissue>
    </source>
</reference>
<dbReference type="GO" id="GO:0004674">
    <property type="term" value="F:protein serine/threonine kinase activity"/>
    <property type="evidence" value="ECO:0007669"/>
    <property type="project" value="UniProtKB-KW"/>
</dbReference>
<evidence type="ECO:0000256" key="5">
    <source>
        <dbReference type="ARBA" id="ARBA00022729"/>
    </source>
</evidence>
<comment type="caution">
    <text evidence="16">The sequence shown here is derived from an EMBL/GenBank/DDBJ whole genome shotgun (WGS) entry which is preliminary data.</text>
</comment>
<evidence type="ECO:0000256" key="1">
    <source>
        <dbReference type="ARBA" id="ARBA00004479"/>
    </source>
</evidence>
<feature type="transmembrane region" description="Helical" evidence="14">
    <location>
        <begin position="258"/>
        <end position="277"/>
    </location>
</feature>
<feature type="domain" description="Protein kinase" evidence="15">
    <location>
        <begin position="494"/>
        <end position="774"/>
    </location>
</feature>
<keyword evidence="6 12" id="KW-0547">Nucleotide-binding</keyword>
<name>A0A8X8XGV7_SALSN</name>
<accession>A0A8X8XGV7</accession>
<keyword evidence="17" id="KW-1185">Reference proteome</keyword>
<dbReference type="Pfam" id="PF13947">
    <property type="entry name" value="GUB_WAK_bind"/>
    <property type="match status" value="1"/>
</dbReference>
<evidence type="ECO:0000256" key="14">
    <source>
        <dbReference type="SAM" id="Phobius"/>
    </source>
</evidence>
<dbReference type="GO" id="GO:0016020">
    <property type="term" value="C:membrane"/>
    <property type="evidence" value="ECO:0007669"/>
    <property type="project" value="UniProtKB-SubCell"/>
</dbReference>
<dbReference type="Gene3D" id="1.10.510.10">
    <property type="entry name" value="Transferase(Phosphotransferase) domain 1"/>
    <property type="match status" value="1"/>
</dbReference>
<feature type="transmembrane region" description="Helical" evidence="14">
    <location>
        <begin position="324"/>
        <end position="343"/>
    </location>
</feature>
<dbReference type="GO" id="GO:0005524">
    <property type="term" value="F:ATP binding"/>
    <property type="evidence" value="ECO:0007669"/>
    <property type="project" value="UniProtKB-UniRule"/>
</dbReference>
<dbReference type="PANTHER" id="PTHR27009">
    <property type="entry name" value="RUST RESISTANCE KINASE LR10-RELATED"/>
    <property type="match status" value="1"/>
</dbReference>
<evidence type="ECO:0000256" key="2">
    <source>
        <dbReference type="ARBA" id="ARBA00022527"/>
    </source>
</evidence>
<keyword evidence="11" id="KW-0325">Glycoprotein</keyword>
<evidence type="ECO:0000256" key="12">
    <source>
        <dbReference type="PROSITE-ProRule" id="PRU10141"/>
    </source>
</evidence>
<evidence type="ECO:0000256" key="3">
    <source>
        <dbReference type="ARBA" id="ARBA00022679"/>
    </source>
</evidence>
<dbReference type="InterPro" id="IPR017441">
    <property type="entry name" value="Protein_kinase_ATP_BS"/>
</dbReference>
<dbReference type="Proteomes" id="UP000298416">
    <property type="component" value="Unassembled WGS sequence"/>
</dbReference>
<dbReference type="GO" id="GO:0030247">
    <property type="term" value="F:polysaccharide binding"/>
    <property type="evidence" value="ECO:0007669"/>
    <property type="project" value="InterPro"/>
</dbReference>
<evidence type="ECO:0000313" key="16">
    <source>
        <dbReference type="EMBL" id="KAG6412624.1"/>
    </source>
</evidence>
<feature type="transmembrane region" description="Helical" evidence="14">
    <location>
        <begin position="437"/>
        <end position="456"/>
    </location>
</feature>
<evidence type="ECO:0000256" key="9">
    <source>
        <dbReference type="ARBA" id="ARBA00022989"/>
    </source>
</evidence>
<feature type="transmembrane region" description="Helical" evidence="14">
    <location>
        <begin position="284"/>
        <end position="304"/>
    </location>
</feature>
<dbReference type="Gene3D" id="3.30.200.20">
    <property type="entry name" value="Phosphorylase Kinase, domain 1"/>
    <property type="match status" value="1"/>
</dbReference>
<protein>
    <recommendedName>
        <fullName evidence="15">Protein kinase domain-containing protein</fullName>
    </recommendedName>
</protein>
<dbReference type="PROSITE" id="PS50011">
    <property type="entry name" value="PROTEIN_KINASE_DOM"/>
    <property type="match status" value="1"/>
</dbReference>
<evidence type="ECO:0000259" key="15">
    <source>
        <dbReference type="PROSITE" id="PS50011"/>
    </source>
</evidence>
<evidence type="ECO:0000256" key="11">
    <source>
        <dbReference type="ARBA" id="ARBA00023180"/>
    </source>
</evidence>
<organism evidence="16">
    <name type="scientific">Salvia splendens</name>
    <name type="common">Scarlet sage</name>
    <dbReference type="NCBI Taxonomy" id="180675"/>
    <lineage>
        <taxon>Eukaryota</taxon>
        <taxon>Viridiplantae</taxon>
        <taxon>Streptophyta</taxon>
        <taxon>Embryophyta</taxon>
        <taxon>Tracheophyta</taxon>
        <taxon>Spermatophyta</taxon>
        <taxon>Magnoliopsida</taxon>
        <taxon>eudicotyledons</taxon>
        <taxon>Gunneridae</taxon>
        <taxon>Pentapetalae</taxon>
        <taxon>asterids</taxon>
        <taxon>lamiids</taxon>
        <taxon>Lamiales</taxon>
        <taxon>Lamiaceae</taxon>
        <taxon>Nepetoideae</taxon>
        <taxon>Mentheae</taxon>
        <taxon>Salviinae</taxon>
        <taxon>Salvia</taxon>
        <taxon>Salvia subgen. Calosphace</taxon>
        <taxon>core Calosphace</taxon>
    </lineage>
</organism>
<dbReference type="Pfam" id="PF00069">
    <property type="entry name" value="Pkinase"/>
    <property type="match status" value="1"/>
</dbReference>
<dbReference type="FunFam" id="3.30.200.20:FF:000178">
    <property type="entry name" value="serine/threonine-protein kinase PBS1-like"/>
    <property type="match status" value="1"/>
</dbReference>
<dbReference type="PROSITE" id="PS00107">
    <property type="entry name" value="PROTEIN_KINASE_ATP"/>
    <property type="match status" value="1"/>
</dbReference>
<evidence type="ECO:0000256" key="8">
    <source>
        <dbReference type="ARBA" id="ARBA00022840"/>
    </source>
</evidence>
<evidence type="ECO:0000256" key="13">
    <source>
        <dbReference type="SAM" id="MobiDB-lite"/>
    </source>
</evidence>
<feature type="binding site" evidence="12">
    <location>
        <position position="522"/>
    </location>
    <ligand>
        <name>ATP</name>
        <dbReference type="ChEBI" id="CHEBI:30616"/>
    </ligand>
</feature>
<comment type="subcellular location">
    <subcellularLocation>
        <location evidence="1">Membrane</location>
        <topology evidence="1">Single-pass type I membrane protein</topology>
    </subcellularLocation>
</comment>
<dbReference type="EMBL" id="PNBA02000009">
    <property type="protein sequence ID" value="KAG6412624.1"/>
    <property type="molecule type" value="Genomic_DNA"/>
</dbReference>
<evidence type="ECO:0000256" key="4">
    <source>
        <dbReference type="ARBA" id="ARBA00022692"/>
    </source>
</evidence>
<feature type="region of interest" description="Disordered" evidence="13">
    <location>
        <begin position="376"/>
        <end position="406"/>
    </location>
</feature>
<keyword evidence="4 14" id="KW-0812">Transmembrane</keyword>
<keyword evidence="9 14" id="KW-1133">Transmembrane helix</keyword>
<proteinExistence type="predicted"/>
<reference evidence="16" key="2">
    <citation type="submission" date="2020-08" db="EMBL/GenBank/DDBJ databases">
        <title>Plant Genome Project.</title>
        <authorList>
            <person name="Zhang R.-G."/>
        </authorList>
    </citation>
    <scope>NUCLEOTIDE SEQUENCE</scope>
    <source>
        <strain evidence="16">Huo1</strain>
        <tissue evidence="16">Leaf</tissue>
    </source>
</reference>
<dbReference type="InterPro" id="IPR011009">
    <property type="entry name" value="Kinase-like_dom_sf"/>
</dbReference>
<dbReference type="CDD" id="cd14066">
    <property type="entry name" value="STKc_IRAK"/>
    <property type="match status" value="1"/>
</dbReference>
<dbReference type="AlphaFoldDB" id="A0A8X8XGV7"/>
<gene>
    <name evidence="16" type="ORF">SASPL_125307</name>
</gene>
<keyword evidence="2" id="KW-0723">Serine/threonine-protein kinase</keyword>
<dbReference type="InterPro" id="IPR000719">
    <property type="entry name" value="Prot_kinase_dom"/>
</dbReference>
<dbReference type="InterPro" id="IPR045874">
    <property type="entry name" value="LRK10/LRL21-25-like"/>
</dbReference>
<dbReference type="SMART" id="SM00220">
    <property type="entry name" value="S_TKc"/>
    <property type="match status" value="1"/>
</dbReference>
<keyword evidence="7" id="KW-0418">Kinase</keyword>
<keyword evidence="3" id="KW-0808">Transferase</keyword>
<dbReference type="InterPro" id="IPR025287">
    <property type="entry name" value="WAK_GUB"/>
</dbReference>
<keyword evidence="8 12" id="KW-0067">ATP-binding</keyword>
<dbReference type="PROSITE" id="PS00108">
    <property type="entry name" value="PROTEIN_KINASE_ST"/>
    <property type="match status" value="1"/>
</dbReference>
<evidence type="ECO:0000313" key="17">
    <source>
        <dbReference type="Proteomes" id="UP000298416"/>
    </source>
</evidence>